<dbReference type="Proteomes" id="UP000659697">
    <property type="component" value="Unassembled WGS sequence"/>
</dbReference>
<keyword evidence="2" id="KW-1185">Reference proteome</keyword>
<name>A0ABQ3KWT4_9ALTE</name>
<dbReference type="EMBL" id="BNAO01000003">
    <property type="protein sequence ID" value="GHG66520.1"/>
    <property type="molecule type" value="Genomic_DNA"/>
</dbReference>
<comment type="caution">
    <text evidence="1">The sequence shown here is derived from an EMBL/GenBank/DDBJ whole genome shotgun (WGS) entry which is preliminary data.</text>
</comment>
<proteinExistence type="predicted"/>
<protein>
    <submittedName>
        <fullName evidence="1">Uncharacterized protein</fullName>
    </submittedName>
</protein>
<sequence>MNMDWTEISLFKGIDLNDSFVLGWSLESGRLAFELKASIWPESDYYIAAKPDEYTCYRKATLEFVGIHEVHGLLPIESVRFARDPDGSIDYGNIDTLVKLESIYQVCGDFGEVEIIGGELRFEVHV</sequence>
<gene>
    <name evidence="1" type="ORF">GCM10010919_14270</name>
</gene>
<reference evidence="2" key="1">
    <citation type="journal article" date="2019" name="Int. J. Syst. Evol. Microbiol.">
        <title>The Global Catalogue of Microorganisms (GCM) 10K type strain sequencing project: providing services to taxonomists for standard genome sequencing and annotation.</title>
        <authorList>
            <consortium name="The Broad Institute Genomics Platform"/>
            <consortium name="The Broad Institute Genome Sequencing Center for Infectious Disease"/>
            <person name="Wu L."/>
            <person name="Ma J."/>
        </authorList>
    </citation>
    <scope>NUCLEOTIDE SEQUENCE [LARGE SCALE GENOMIC DNA]</scope>
    <source>
        <strain evidence="2">CGMCC 1.7003</strain>
    </source>
</reference>
<evidence type="ECO:0000313" key="2">
    <source>
        <dbReference type="Proteomes" id="UP000659697"/>
    </source>
</evidence>
<organism evidence="1 2">
    <name type="scientific">Alishewanella longhuensis</name>
    <dbReference type="NCBI Taxonomy" id="1091037"/>
    <lineage>
        <taxon>Bacteria</taxon>
        <taxon>Pseudomonadati</taxon>
        <taxon>Pseudomonadota</taxon>
        <taxon>Gammaproteobacteria</taxon>
        <taxon>Alteromonadales</taxon>
        <taxon>Alteromonadaceae</taxon>
        <taxon>Alishewanella</taxon>
    </lineage>
</organism>
<evidence type="ECO:0000313" key="1">
    <source>
        <dbReference type="EMBL" id="GHG66520.1"/>
    </source>
</evidence>
<accession>A0ABQ3KWT4</accession>